<dbReference type="EMBL" id="FZPA01000021">
    <property type="protein sequence ID" value="SNT27497.1"/>
    <property type="molecule type" value="Genomic_DNA"/>
</dbReference>
<sequence>MAVAVSSCTDKNLYYNPDKAHHTPTGFQNINGKLENSFSRVAQWKWQALFKEIRNADAYDFPLLAPDQKKIRDPQAGIQATWIGQATLLVQMEGLNILTDPHFTERASPFSWMGPKRTVRPALSVEQLPKIDLVLISHDHYDHLDRETIHLLLEKQPQIQYYAPLGIGRWLIQEGVSAKNVAELDWWDEAAFQNMKVVATPLQHWGRRSPLDTNVRLWSGWIVAGESHRFVFIGDTGYDKSHFAEIGRRYGPFDLAAIPIGAYEPRWFMKDQHVNPEEAVLIHGDIQSKLSIGIHWGTFVLTDEDLTQPPKDLAAALDEKKIPHDAFQILTHGGMLEIP</sequence>
<dbReference type="PIRSF" id="PIRSF038896">
    <property type="entry name" value="NAPE-PLD"/>
    <property type="match status" value="1"/>
</dbReference>
<dbReference type="InterPro" id="IPR036866">
    <property type="entry name" value="RibonucZ/Hydroxyglut_hydro"/>
</dbReference>
<dbReference type="Proteomes" id="UP000198339">
    <property type="component" value="Unassembled WGS sequence"/>
</dbReference>
<evidence type="ECO:0000313" key="2">
    <source>
        <dbReference type="EMBL" id="SNT27497.1"/>
    </source>
</evidence>
<dbReference type="RefSeq" id="WP_170935636.1">
    <property type="nucleotide sequence ID" value="NZ_FZPA01000021.1"/>
</dbReference>
<name>A0A239LA21_9SPHN</name>
<dbReference type="SUPFAM" id="SSF56281">
    <property type="entry name" value="Metallo-hydrolase/oxidoreductase"/>
    <property type="match status" value="1"/>
</dbReference>
<dbReference type="AlphaFoldDB" id="A0A239LA21"/>
<organism evidence="2 3">
    <name type="scientific">Sphingopyxis indica</name>
    <dbReference type="NCBI Taxonomy" id="436663"/>
    <lineage>
        <taxon>Bacteria</taxon>
        <taxon>Pseudomonadati</taxon>
        <taxon>Pseudomonadota</taxon>
        <taxon>Alphaproteobacteria</taxon>
        <taxon>Sphingomonadales</taxon>
        <taxon>Sphingomonadaceae</taxon>
        <taxon>Sphingopyxis</taxon>
    </lineage>
</organism>
<evidence type="ECO:0000313" key="3">
    <source>
        <dbReference type="Proteomes" id="UP000198339"/>
    </source>
</evidence>
<dbReference type="PANTHER" id="PTHR15032">
    <property type="entry name" value="N-ACYL-PHOSPHATIDYLETHANOLAMINE-HYDROLYZING PHOSPHOLIPASE D"/>
    <property type="match status" value="1"/>
</dbReference>
<dbReference type="InterPro" id="IPR001279">
    <property type="entry name" value="Metallo-B-lactamas"/>
</dbReference>
<dbReference type="Pfam" id="PF12706">
    <property type="entry name" value="Lactamase_B_2"/>
    <property type="match status" value="1"/>
</dbReference>
<reference evidence="2 3" key="1">
    <citation type="submission" date="2017-06" db="EMBL/GenBank/DDBJ databases">
        <authorList>
            <person name="Kim H.J."/>
            <person name="Triplett B.A."/>
        </authorList>
    </citation>
    <scope>NUCLEOTIDE SEQUENCE [LARGE SCALE GENOMIC DNA]</scope>
    <source>
        <strain evidence="2 3">DS15</strain>
    </source>
</reference>
<evidence type="ECO:0000259" key="1">
    <source>
        <dbReference type="Pfam" id="PF12706"/>
    </source>
</evidence>
<keyword evidence="3" id="KW-1185">Reference proteome</keyword>
<dbReference type="PANTHER" id="PTHR15032:SF4">
    <property type="entry name" value="N-ACYL-PHOSPHATIDYLETHANOLAMINE-HYDROLYZING PHOSPHOLIPASE D"/>
    <property type="match status" value="1"/>
</dbReference>
<dbReference type="GO" id="GO:0070290">
    <property type="term" value="F:N-acylphosphatidylethanolamine-specific phospholipase D activity"/>
    <property type="evidence" value="ECO:0007669"/>
    <property type="project" value="InterPro"/>
</dbReference>
<protein>
    <submittedName>
        <fullName evidence="2">L-ascorbate metabolism protein UlaG, beta-lactamase superfamily</fullName>
    </submittedName>
</protein>
<gene>
    <name evidence="2" type="ORF">SAMN06295955_12124</name>
</gene>
<proteinExistence type="predicted"/>
<accession>A0A239LA21</accession>
<dbReference type="GO" id="GO:0008270">
    <property type="term" value="F:zinc ion binding"/>
    <property type="evidence" value="ECO:0007669"/>
    <property type="project" value="InterPro"/>
</dbReference>
<dbReference type="InterPro" id="IPR024884">
    <property type="entry name" value="NAPE-PLD"/>
</dbReference>
<dbReference type="Gene3D" id="3.60.15.10">
    <property type="entry name" value="Ribonuclease Z/Hydroxyacylglutathione hydrolase-like"/>
    <property type="match status" value="1"/>
</dbReference>
<dbReference type="GO" id="GO:0005737">
    <property type="term" value="C:cytoplasm"/>
    <property type="evidence" value="ECO:0007669"/>
    <property type="project" value="TreeGrafter"/>
</dbReference>
<feature type="domain" description="Metallo-beta-lactamase" evidence="1">
    <location>
        <begin position="96"/>
        <end position="296"/>
    </location>
</feature>